<dbReference type="OrthoDB" id="2381770at2"/>
<dbReference type="STRING" id="142842.SAMN02745118_01872"/>
<dbReference type="GO" id="GO:0047429">
    <property type="term" value="F:nucleoside triphosphate diphosphatase activity"/>
    <property type="evidence" value="ECO:0007669"/>
    <property type="project" value="InterPro"/>
</dbReference>
<accession>A0A1T4NNA8</accession>
<dbReference type="RefSeq" id="WP_078810320.1">
    <property type="nucleotide sequence ID" value="NZ_FUWM01000015.1"/>
</dbReference>
<proteinExistence type="predicted"/>
<dbReference type="InterPro" id="IPR025984">
    <property type="entry name" value="DCTPP"/>
</dbReference>
<reference evidence="2" key="1">
    <citation type="submission" date="2017-02" db="EMBL/GenBank/DDBJ databases">
        <authorList>
            <person name="Varghese N."/>
            <person name="Submissions S."/>
        </authorList>
    </citation>
    <scope>NUCLEOTIDE SEQUENCE [LARGE SCALE GENOMIC DNA]</scope>
    <source>
        <strain evidence="2">ATCC BAA-73</strain>
    </source>
</reference>
<evidence type="ECO:0000313" key="1">
    <source>
        <dbReference type="EMBL" id="SJZ80771.1"/>
    </source>
</evidence>
<organism evidence="1 2">
    <name type="scientific">Selenihalanaerobacter shriftii</name>
    <dbReference type="NCBI Taxonomy" id="142842"/>
    <lineage>
        <taxon>Bacteria</taxon>
        <taxon>Bacillati</taxon>
        <taxon>Bacillota</taxon>
        <taxon>Clostridia</taxon>
        <taxon>Halanaerobiales</taxon>
        <taxon>Halobacteroidaceae</taxon>
        <taxon>Selenihalanaerobacter</taxon>
    </lineage>
</organism>
<dbReference type="Pfam" id="PF12643">
    <property type="entry name" value="MazG-like"/>
    <property type="match status" value="1"/>
</dbReference>
<dbReference type="GO" id="GO:0009143">
    <property type="term" value="P:nucleoside triphosphate catabolic process"/>
    <property type="evidence" value="ECO:0007669"/>
    <property type="project" value="InterPro"/>
</dbReference>
<dbReference type="EMBL" id="FUWM01000015">
    <property type="protein sequence ID" value="SJZ80771.1"/>
    <property type="molecule type" value="Genomic_DNA"/>
</dbReference>
<protein>
    <submittedName>
        <fullName evidence="1">MazG-like family protein</fullName>
    </submittedName>
</protein>
<name>A0A1T4NNA8_9FIRM</name>
<sequence>MREYNFKNNKNNITKNLKVIEWLKSELLGSVSHLFKVMLKGNQDKIIGTLANLIISTYLLAKRLGISPERLERKVKDNLRENIDQKHQIEEWYGDLSLLLKHLVKRK</sequence>
<evidence type="ECO:0000313" key="2">
    <source>
        <dbReference type="Proteomes" id="UP000190625"/>
    </source>
</evidence>
<dbReference type="Proteomes" id="UP000190625">
    <property type="component" value="Unassembled WGS sequence"/>
</dbReference>
<keyword evidence="2" id="KW-1185">Reference proteome</keyword>
<gene>
    <name evidence="1" type="ORF">SAMN02745118_01872</name>
</gene>
<dbReference type="AlphaFoldDB" id="A0A1T4NNA8"/>